<evidence type="ECO:0000313" key="1">
    <source>
        <dbReference type="EMBL" id="GAF06513.1"/>
    </source>
</evidence>
<dbReference type="AlphaFoldDB" id="W7YG41"/>
<keyword evidence="2" id="KW-1185">Reference proteome</keyword>
<evidence type="ECO:0000313" key="2">
    <source>
        <dbReference type="Proteomes" id="UP000019364"/>
    </source>
</evidence>
<proteinExistence type="predicted"/>
<sequence length="211" mass="23917">MKETGAKGCYIVDVDVNHSAKLTFYSLDEVRWFREQISIDDIQDEEDFNLKLSEIMDGIRLSRPEIMSIIRFEIIGRGSLHRVLENGHFTDEMLQELRRRAIRDAELGHCKGIVWVEGISVQSGSELNRAAMLQEDSFLGEMLRLAERAELEADVGEDLVQKALAPLMSNKALRKLLGEIGVQERNEWLNRSSELAAMLMLDPDLVGGMKA</sequence>
<reference evidence="1 2" key="1">
    <citation type="journal article" date="2014" name="Genome Announc.">
        <title>Draft Genome Sequence of Paenibacillus pini JCM 16418T, Isolated from the Rhizosphere of Pine Tree.</title>
        <authorList>
            <person name="Yuki M."/>
            <person name="Oshima K."/>
            <person name="Suda W."/>
            <person name="Oshida Y."/>
            <person name="Kitamura K."/>
            <person name="Iida Y."/>
            <person name="Hattori M."/>
            <person name="Ohkuma M."/>
        </authorList>
    </citation>
    <scope>NUCLEOTIDE SEQUENCE [LARGE SCALE GENOMIC DNA]</scope>
    <source>
        <strain evidence="1 2">JCM 16418</strain>
    </source>
</reference>
<name>W7YG41_9BACL</name>
<organism evidence="1 2">
    <name type="scientific">Paenibacillus pini JCM 16418</name>
    <dbReference type="NCBI Taxonomy" id="1236976"/>
    <lineage>
        <taxon>Bacteria</taxon>
        <taxon>Bacillati</taxon>
        <taxon>Bacillota</taxon>
        <taxon>Bacilli</taxon>
        <taxon>Bacillales</taxon>
        <taxon>Paenibacillaceae</taxon>
        <taxon>Paenibacillus</taxon>
    </lineage>
</organism>
<dbReference type="RefSeq" id="WP_052019989.1">
    <property type="nucleotide sequence ID" value="NZ_BAVZ01000001.1"/>
</dbReference>
<dbReference type="STRING" id="1236976.JCM16418_472"/>
<comment type="caution">
    <text evidence="1">The sequence shown here is derived from an EMBL/GenBank/DDBJ whole genome shotgun (WGS) entry which is preliminary data.</text>
</comment>
<dbReference type="Proteomes" id="UP000019364">
    <property type="component" value="Unassembled WGS sequence"/>
</dbReference>
<protein>
    <submittedName>
        <fullName evidence="1">DNA double-strand break repair protein Mre11</fullName>
    </submittedName>
</protein>
<accession>W7YG41</accession>
<gene>
    <name evidence="1" type="ORF">JCM16418_472</name>
</gene>
<dbReference type="eggNOG" id="COG0420">
    <property type="taxonomic scope" value="Bacteria"/>
</dbReference>
<dbReference type="EMBL" id="BAVZ01000001">
    <property type="protein sequence ID" value="GAF06513.1"/>
    <property type="molecule type" value="Genomic_DNA"/>
</dbReference>